<reference evidence="3 5" key="2">
    <citation type="journal article" date="2018" name="Plant J.">
        <title>The Physcomitrella patens chromosome-scale assembly reveals moss genome structure and evolution.</title>
        <authorList>
            <person name="Lang D."/>
            <person name="Ullrich K.K."/>
            <person name="Murat F."/>
            <person name="Fuchs J."/>
            <person name="Jenkins J."/>
            <person name="Haas F.B."/>
            <person name="Piednoel M."/>
            <person name="Gundlach H."/>
            <person name="Van Bel M."/>
            <person name="Meyberg R."/>
            <person name="Vives C."/>
            <person name="Morata J."/>
            <person name="Symeonidi A."/>
            <person name="Hiss M."/>
            <person name="Muchero W."/>
            <person name="Kamisugi Y."/>
            <person name="Saleh O."/>
            <person name="Blanc G."/>
            <person name="Decker E.L."/>
            <person name="van Gessel N."/>
            <person name="Grimwood J."/>
            <person name="Hayes R.D."/>
            <person name="Graham S.W."/>
            <person name="Gunter L.E."/>
            <person name="McDaniel S.F."/>
            <person name="Hoernstein S.N.W."/>
            <person name="Larsson A."/>
            <person name="Li F.W."/>
            <person name="Perroud P.F."/>
            <person name="Phillips J."/>
            <person name="Ranjan P."/>
            <person name="Rokshar D.S."/>
            <person name="Rothfels C.J."/>
            <person name="Schneider L."/>
            <person name="Shu S."/>
            <person name="Stevenson D.W."/>
            <person name="Thummler F."/>
            <person name="Tillich M."/>
            <person name="Villarreal Aguilar J.C."/>
            <person name="Widiez T."/>
            <person name="Wong G.K."/>
            <person name="Wymore A."/>
            <person name="Zhang Y."/>
            <person name="Zimmer A.D."/>
            <person name="Quatrano R.S."/>
            <person name="Mayer K.F.X."/>
            <person name="Goodstein D."/>
            <person name="Casacuberta J.M."/>
            <person name="Vandepoele K."/>
            <person name="Reski R."/>
            <person name="Cuming A.C."/>
            <person name="Tuskan G.A."/>
            <person name="Maumus F."/>
            <person name="Salse J."/>
            <person name="Schmutz J."/>
            <person name="Rensing S.A."/>
        </authorList>
    </citation>
    <scope>NUCLEOTIDE SEQUENCE [LARGE SCALE GENOMIC DNA]</scope>
    <source>
        <strain evidence="4 5">cv. Gransden 2004</strain>
    </source>
</reference>
<feature type="signal peptide" evidence="2">
    <location>
        <begin position="1"/>
        <end position="35"/>
    </location>
</feature>
<proteinExistence type="predicted"/>
<feature type="chain" id="PRO_5043158111" evidence="2">
    <location>
        <begin position="36"/>
        <end position="492"/>
    </location>
</feature>
<keyword evidence="5" id="KW-1185">Reference proteome</keyword>
<dbReference type="RefSeq" id="XP_024397656.1">
    <property type="nucleotide sequence ID" value="XM_024541888.2"/>
</dbReference>
<dbReference type="Gramene" id="Pp3c15_19090V3.1">
    <property type="protein sequence ID" value="Pp3c15_19090V3.1"/>
    <property type="gene ID" value="Pp3c15_19090"/>
</dbReference>
<dbReference type="OrthoDB" id="2014449at2759"/>
<dbReference type="GeneID" id="112292907"/>
<protein>
    <submittedName>
        <fullName evidence="3 4">Uncharacterized protein</fullName>
    </submittedName>
</protein>
<keyword evidence="1" id="KW-0812">Transmembrane</keyword>
<keyword evidence="2" id="KW-0732">Signal</keyword>
<organism evidence="3">
    <name type="scientific">Physcomitrium patens</name>
    <name type="common">Spreading-leaved earth moss</name>
    <name type="synonym">Physcomitrella patens</name>
    <dbReference type="NCBI Taxonomy" id="3218"/>
    <lineage>
        <taxon>Eukaryota</taxon>
        <taxon>Viridiplantae</taxon>
        <taxon>Streptophyta</taxon>
        <taxon>Embryophyta</taxon>
        <taxon>Bryophyta</taxon>
        <taxon>Bryophytina</taxon>
        <taxon>Bryopsida</taxon>
        <taxon>Funariidae</taxon>
        <taxon>Funariales</taxon>
        <taxon>Funariaceae</taxon>
        <taxon>Physcomitrium</taxon>
    </lineage>
</organism>
<evidence type="ECO:0000256" key="1">
    <source>
        <dbReference type="SAM" id="Phobius"/>
    </source>
</evidence>
<dbReference type="Gramene" id="Pp3c15_19090V3.3">
    <property type="protein sequence ID" value="Pp3c15_19090V3.3"/>
    <property type="gene ID" value="Pp3c15_19090"/>
</dbReference>
<dbReference type="Proteomes" id="UP000006727">
    <property type="component" value="Chromosome 15"/>
</dbReference>
<reference evidence="3 5" key="1">
    <citation type="journal article" date="2008" name="Science">
        <title>The Physcomitrella genome reveals evolutionary insights into the conquest of land by plants.</title>
        <authorList>
            <person name="Rensing S."/>
            <person name="Lang D."/>
            <person name="Zimmer A."/>
            <person name="Terry A."/>
            <person name="Salamov A."/>
            <person name="Shapiro H."/>
            <person name="Nishiyama T."/>
            <person name="Perroud P.-F."/>
            <person name="Lindquist E."/>
            <person name="Kamisugi Y."/>
            <person name="Tanahashi T."/>
            <person name="Sakakibara K."/>
            <person name="Fujita T."/>
            <person name="Oishi K."/>
            <person name="Shin-I T."/>
            <person name="Kuroki Y."/>
            <person name="Toyoda A."/>
            <person name="Suzuki Y."/>
            <person name="Hashimoto A."/>
            <person name="Yamaguchi K."/>
            <person name="Sugano A."/>
            <person name="Kohara Y."/>
            <person name="Fujiyama A."/>
            <person name="Anterola A."/>
            <person name="Aoki S."/>
            <person name="Ashton N."/>
            <person name="Barbazuk W.B."/>
            <person name="Barker E."/>
            <person name="Bennetzen J."/>
            <person name="Bezanilla M."/>
            <person name="Blankenship R."/>
            <person name="Cho S.H."/>
            <person name="Dutcher S."/>
            <person name="Estelle M."/>
            <person name="Fawcett J.A."/>
            <person name="Gundlach H."/>
            <person name="Hanada K."/>
            <person name="Heyl A."/>
            <person name="Hicks K.A."/>
            <person name="Hugh J."/>
            <person name="Lohr M."/>
            <person name="Mayer K."/>
            <person name="Melkozernov A."/>
            <person name="Murata T."/>
            <person name="Nelson D."/>
            <person name="Pils B."/>
            <person name="Prigge M."/>
            <person name="Reiss B."/>
            <person name="Renner T."/>
            <person name="Rombauts S."/>
            <person name="Rushton P."/>
            <person name="Sanderfoot A."/>
            <person name="Schween G."/>
            <person name="Shiu S.-H."/>
            <person name="Stueber K."/>
            <person name="Theodoulou F.L."/>
            <person name="Tu H."/>
            <person name="Van de Peer Y."/>
            <person name="Verrier P.J."/>
            <person name="Waters E."/>
            <person name="Wood A."/>
            <person name="Yang L."/>
            <person name="Cove D."/>
            <person name="Cuming A."/>
            <person name="Hasebe M."/>
            <person name="Lucas S."/>
            <person name="Mishler D.B."/>
            <person name="Reski R."/>
            <person name="Grigoriev I."/>
            <person name="Quatrano R.S."/>
            <person name="Boore J.L."/>
        </authorList>
    </citation>
    <scope>NUCLEOTIDE SEQUENCE [LARGE SCALE GENOMIC DNA]</scope>
    <source>
        <strain evidence="4 5">cv. Gransden 2004</strain>
    </source>
</reference>
<evidence type="ECO:0000313" key="4">
    <source>
        <dbReference type="EnsemblPlants" id="Pp3c15_19090V3.1"/>
    </source>
</evidence>
<keyword evidence="1" id="KW-0472">Membrane</keyword>
<dbReference type="KEGG" id="ppp:112292907"/>
<gene>
    <name evidence="4" type="primary">LOC112292907</name>
    <name evidence="3" type="ORF">PHYPA_019925</name>
</gene>
<dbReference type="EnsemblPlants" id="Pp3c15_19090V3.3">
    <property type="protein sequence ID" value="Pp3c15_19090V3.3"/>
    <property type="gene ID" value="Pp3c15_19090"/>
</dbReference>
<sequence length="492" mass="54694">MANWGYYSRVGSKHSSPQFLFLCVFFAVCTTTALGRGVQTCNKGEEEACNVDDSSSNWLSDARMWNPGHKASQVSRSVLNSWCNDTIQDAARRVLELEADMSVLKREILSCQGALVEKEKEWRDADSQLRLQFLEEKLELRRSCVEKELSLRVKHSAERNAVAADLAHCQAMRQAMIGAEECTYQKQAVLALCEAERDFYAAKLGVQKEEPINQHSEEKIQVGSCEYSLTEHQTRVRSLEERLGNCRFERAQAHAVVETGPEVDDAQVDQLRRLVRILSTLLVLSGILCLGLAAALGVWVVSTVKGERGQQNSKLSTAMLGSYPQVLSSEEAYRVLSTWFEENRSDLSSILTCPDSSTADGTNCMFMLVPLTLGSSRKFALFGGGGEFTRQVEVAQDLAAHQLEKRLLIVLYEAEGYAFTKKSLSSIGLSAEKLAFEAVPKDQDFPSDDDVLVLWISERHGLQVSDSGGESELSEVITKLPWAHYLGMRAKV</sequence>
<keyword evidence="1" id="KW-1133">Transmembrane helix</keyword>
<name>A0A2K1JDP2_PHYPA</name>
<dbReference type="EnsemblPlants" id="Pp3c15_19090V3.1">
    <property type="protein sequence ID" value="Pp3c15_19090V3.1"/>
    <property type="gene ID" value="Pp3c15_19090"/>
</dbReference>
<dbReference type="AlphaFoldDB" id="A0A2K1JDP2"/>
<feature type="transmembrane region" description="Helical" evidence="1">
    <location>
        <begin position="277"/>
        <end position="301"/>
    </location>
</feature>
<evidence type="ECO:0000313" key="5">
    <source>
        <dbReference type="Proteomes" id="UP000006727"/>
    </source>
</evidence>
<dbReference type="EMBL" id="ABEU02000015">
    <property type="protein sequence ID" value="PNR39646.1"/>
    <property type="molecule type" value="Genomic_DNA"/>
</dbReference>
<dbReference type="PaxDb" id="3218-PP1S206_44V6.1"/>
<accession>A0A2K1JDP2</accession>
<evidence type="ECO:0000256" key="2">
    <source>
        <dbReference type="SAM" id="SignalP"/>
    </source>
</evidence>
<evidence type="ECO:0000313" key="3">
    <source>
        <dbReference type="EMBL" id="PNR39646.1"/>
    </source>
</evidence>
<reference evidence="4" key="3">
    <citation type="submission" date="2020-12" db="UniProtKB">
        <authorList>
            <consortium name="EnsemblPlants"/>
        </authorList>
    </citation>
    <scope>IDENTIFICATION</scope>
</reference>